<dbReference type="EMBL" id="AP026933">
    <property type="protein sequence ID" value="BDT03373.1"/>
    <property type="molecule type" value="Genomic_DNA"/>
</dbReference>
<proteinExistence type="predicted"/>
<dbReference type="Proteomes" id="UP001163387">
    <property type="component" value="Chromosome"/>
</dbReference>
<organism evidence="1 2">
    <name type="scientific">Spiroplasma ixodetis</name>
    <dbReference type="NCBI Taxonomy" id="2141"/>
    <lineage>
        <taxon>Bacteria</taxon>
        <taxon>Bacillati</taxon>
        <taxon>Mycoplasmatota</taxon>
        <taxon>Mollicutes</taxon>
        <taxon>Entomoplasmatales</taxon>
        <taxon>Spiroplasmataceae</taxon>
        <taxon>Spiroplasma</taxon>
    </lineage>
</organism>
<keyword evidence="2" id="KW-1185">Reference proteome</keyword>
<gene>
    <name evidence="1" type="ORF">SHM_10190</name>
</gene>
<name>A0ABN6SWJ8_9MOLU</name>
<accession>A0ABN6SWJ8</accession>
<evidence type="ECO:0000313" key="2">
    <source>
        <dbReference type="Proteomes" id="UP001163387"/>
    </source>
</evidence>
<sequence>MEKELKDKTQKYCKENDLTFSQLTRKLLKRELDIIKPELPLIITRDYNSNIPSTIIRILTINFDSDINTRKKILTRFNELNFHWAYIEQEKGYNENENLNLYIWDEELQNAINEIKKIITKK</sequence>
<evidence type="ECO:0000313" key="1">
    <source>
        <dbReference type="EMBL" id="BDT03373.1"/>
    </source>
</evidence>
<reference evidence="1 2" key="1">
    <citation type="journal article" date="2022" name="Front. Microbiol.">
        <title>Male-killing mechanisms vary between Spiroplasma species.</title>
        <authorList>
            <person name="Arai H."/>
            <person name="Inoue M."/>
            <person name="Kageyama D."/>
        </authorList>
    </citation>
    <scope>NUCLEOTIDE SEQUENCE [LARGE SCALE GENOMIC DNA]</scope>
    <source>
        <strain evidence="2">sHm</strain>
    </source>
</reference>
<protein>
    <submittedName>
        <fullName evidence="1">Uncharacterized protein</fullName>
    </submittedName>
</protein>